<dbReference type="EMBL" id="VSRR010007119">
    <property type="protein sequence ID" value="MPC46260.1"/>
    <property type="molecule type" value="Genomic_DNA"/>
</dbReference>
<sequence length="78" mass="8494">MAKFRLKIGELGEKIWPDLVSEIPARKGQASHVGGGAEPISAEDFAVPPQPANHARRSSAHCLLCHLHTNRPADDILY</sequence>
<organism evidence="2 3">
    <name type="scientific">Portunus trituberculatus</name>
    <name type="common">Swimming crab</name>
    <name type="synonym">Neptunus trituberculatus</name>
    <dbReference type="NCBI Taxonomy" id="210409"/>
    <lineage>
        <taxon>Eukaryota</taxon>
        <taxon>Metazoa</taxon>
        <taxon>Ecdysozoa</taxon>
        <taxon>Arthropoda</taxon>
        <taxon>Crustacea</taxon>
        <taxon>Multicrustacea</taxon>
        <taxon>Malacostraca</taxon>
        <taxon>Eumalacostraca</taxon>
        <taxon>Eucarida</taxon>
        <taxon>Decapoda</taxon>
        <taxon>Pleocyemata</taxon>
        <taxon>Brachyura</taxon>
        <taxon>Eubrachyura</taxon>
        <taxon>Portunoidea</taxon>
        <taxon>Portunidae</taxon>
        <taxon>Portuninae</taxon>
        <taxon>Portunus</taxon>
    </lineage>
</organism>
<dbReference type="Proteomes" id="UP000324222">
    <property type="component" value="Unassembled WGS sequence"/>
</dbReference>
<keyword evidence="3" id="KW-1185">Reference proteome</keyword>
<gene>
    <name evidence="2" type="ORF">E2C01_039974</name>
</gene>
<reference evidence="2 3" key="1">
    <citation type="submission" date="2019-05" db="EMBL/GenBank/DDBJ databases">
        <title>Another draft genome of Portunus trituberculatus and its Hox gene families provides insights of decapod evolution.</title>
        <authorList>
            <person name="Jeong J.-H."/>
            <person name="Song I."/>
            <person name="Kim S."/>
            <person name="Choi T."/>
            <person name="Kim D."/>
            <person name="Ryu S."/>
            <person name="Kim W."/>
        </authorList>
    </citation>
    <scope>NUCLEOTIDE SEQUENCE [LARGE SCALE GENOMIC DNA]</scope>
    <source>
        <tissue evidence="2">Muscle</tissue>
    </source>
</reference>
<evidence type="ECO:0000313" key="3">
    <source>
        <dbReference type="Proteomes" id="UP000324222"/>
    </source>
</evidence>
<proteinExistence type="predicted"/>
<evidence type="ECO:0000256" key="1">
    <source>
        <dbReference type="SAM" id="MobiDB-lite"/>
    </source>
</evidence>
<comment type="caution">
    <text evidence="2">The sequence shown here is derived from an EMBL/GenBank/DDBJ whole genome shotgun (WGS) entry which is preliminary data.</text>
</comment>
<protein>
    <submittedName>
        <fullName evidence="2">Uncharacterized protein</fullName>
    </submittedName>
</protein>
<name>A0A5B7FF73_PORTR</name>
<evidence type="ECO:0000313" key="2">
    <source>
        <dbReference type="EMBL" id="MPC46260.1"/>
    </source>
</evidence>
<feature type="region of interest" description="Disordered" evidence="1">
    <location>
        <begin position="30"/>
        <end position="53"/>
    </location>
</feature>
<dbReference type="AlphaFoldDB" id="A0A5B7FF73"/>
<accession>A0A5B7FF73</accession>